<protein>
    <submittedName>
        <fullName evidence="1">Uncharacterized protein</fullName>
    </submittedName>
</protein>
<accession>A0A2M9Y8P4</accession>
<name>A0A2M9Y8P4_9LEPT</name>
<dbReference type="AlphaFoldDB" id="A0A2M9Y8P4"/>
<reference evidence="1 2" key="1">
    <citation type="submission" date="2017-07" db="EMBL/GenBank/DDBJ databases">
        <title>Leptospira spp. isolated from tropical soils.</title>
        <authorList>
            <person name="Thibeaux R."/>
            <person name="Iraola G."/>
            <person name="Ferres I."/>
            <person name="Bierque E."/>
            <person name="Girault D."/>
            <person name="Soupe-Gilbert M.-E."/>
            <person name="Picardeau M."/>
            <person name="Goarant C."/>
        </authorList>
    </citation>
    <scope>NUCLEOTIDE SEQUENCE [LARGE SCALE GENOMIC DNA]</scope>
    <source>
        <strain evidence="1 2">FH4-C-A2</strain>
    </source>
</reference>
<comment type="caution">
    <text evidence="1">The sequence shown here is derived from an EMBL/GenBank/DDBJ whole genome shotgun (WGS) entry which is preliminary data.</text>
</comment>
<gene>
    <name evidence="1" type="ORF">CH362_16795</name>
</gene>
<dbReference type="Proteomes" id="UP000231926">
    <property type="component" value="Unassembled WGS sequence"/>
</dbReference>
<proteinExistence type="predicted"/>
<evidence type="ECO:0000313" key="1">
    <source>
        <dbReference type="EMBL" id="PJZ47948.1"/>
    </source>
</evidence>
<organism evidence="1 2">
    <name type="scientific">Leptospira saintgironsiae</name>
    <dbReference type="NCBI Taxonomy" id="2023183"/>
    <lineage>
        <taxon>Bacteria</taxon>
        <taxon>Pseudomonadati</taxon>
        <taxon>Spirochaetota</taxon>
        <taxon>Spirochaetia</taxon>
        <taxon>Leptospirales</taxon>
        <taxon>Leptospiraceae</taxon>
        <taxon>Leptospira</taxon>
    </lineage>
</organism>
<dbReference type="RefSeq" id="WP_100711476.1">
    <property type="nucleotide sequence ID" value="NZ_NPDR01000009.1"/>
</dbReference>
<keyword evidence="2" id="KW-1185">Reference proteome</keyword>
<dbReference type="EMBL" id="NPDR01000009">
    <property type="protein sequence ID" value="PJZ47948.1"/>
    <property type="molecule type" value="Genomic_DNA"/>
</dbReference>
<sequence>MKLQNRRSILPKIVLALLVFFGITAGFKFNPGFKKAENHIPFSLNVSLLRPLHATADQWGFVRGSASWARGNSLFMDDVIGSIQSNPGIVFLASQPGGLVQNNFSTTSGTDFTISIKLGGTFTASSTAYTGTKDFSNYLELRNEGTTGTADIALQFYWDDNPRDTTQDGALVRYRLKMLNPSQDSGSLADIESYVYSPDLADAKYVPATHNNVVQGLVQVYSWDNKLAEDTEIGNNATKGRVILEEMDNRTVFCFKTVVRILGGANLMPTLYPNEGFCNNAAANDEYYKLAYSQKLTGDLEVTAKSGWEEPSGATLSTGDGSLCGTPVSLNYGLFNMNGFVKDFVDASDIPANYVQATRVDGLYARIGTSGKSGDSGDDKSVLWDDLRKSTIDALDIVFEASPTL</sequence>
<dbReference type="NCBIfam" id="NF047527">
    <property type="entry name" value="LIC_12337_fam"/>
    <property type="match status" value="1"/>
</dbReference>
<dbReference type="OrthoDB" id="339157at2"/>
<evidence type="ECO:0000313" key="2">
    <source>
        <dbReference type="Proteomes" id="UP000231926"/>
    </source>
</evidence>